<feature type="transmembrane region" description="Helical" evidence="1">
    <location>
        <begin position="75"/>
        <end position="95"/>
    </location>
</feature>
<evidence type="ECO:0000313" key="2">
    <source>
        <dbReference type="EMBL" id="TWT90800.1"/>
    </source>
</evidence>
<evidence type="ECO:0000313" key="3">
    <source>
        <dbReference type="Proteomes" id="UP000315440"/>
    </source>
</evidence>
<dbReference type="OrthoDB" id="272002at2"/>
<keyword evidence="3" id="KW-1185">Reference proteome</keyword>
<accession>A0A5C5ZU91</accession>
<organism evidence="2 3">
    <name type="scientific">Pseudobythopirellula maris</name>
    <dbReference type="NCBI Taxonomy" id="2527991"/>
    <lineage>
        <taxon>Bacteria</taxon>
        <taxon>Pseudomonadati</taxon>
        <taxon>Planctomycetota</taxon>
        <taxon>Planctomycetia</taxon>
        <taxon>Pirellulales</taxon>
        <taxon>Lacipirellulaceae</taxon>
        <taxon>Pseudobythopirellula</taxon>
    </lineage>
</organism>
<evidence type="ECO:0000256" key="1">
    <source>
        <dbReference type="SAM" id="Phobius"/>
    </source>
</evidence>
<dbReference type="Proteomes" id="UP000315440">
    <property type="component" value="Unassembled WGS sequence"/>
</dbReference>
<protein>
    <recommendedName>
        <fullName evidence="4">Isoprenylcysteine carboxyl methyltransferase (ICMT) family protein</fullName>
    </recommendedName>
</protein>
<feature type="transmembrane region" description="Helical" evidence="1">
    <location>
        <begin position="107"/>
        <end position="126"/>
    </location>
</feature>
<keyword evidence="1" id="KW-0472">Membrane</keyword>
<evidence type="ECO:0008006" key="4">
    <source>
        <dbReference type="Google" id="ProtNLM"/>
    </source>
</evidence>
<keyword evidence="1" id="KW-0812">Transmembrane</keyword>
<feature type="transmembrane region" description="Helical" evidence="1">
    <location>
        <begin position="37"/>
        <end position="55"/>
    </location>
</feature>
<sequence>MYARLYGPFALMGLMTLMAAFFMGFRYDAAAPAVNYFYNLLLYGVFFAVHLVMMTPTCKRLLYGRPEGSLGERQIYIMVTVVTWLAVYALHWPVPGPGFESPEWLRFLGYCAMLIGVFGFFEFANYDALAQLLGMPGAELSHTVGAETPVMTEGAYASVRHPMYRAAIGTGLASLLVHPQAGQAFFGAMIGASFLGFIPLEEAQLIRSRGDAYREYQRATPWRVMRGVW</sequence>
<reference evidence="2 3" key="1">
    <citation type="submission" date="2019-02" db="EMBL/GenBank/DDBJ databases">
        <title>Deep-cultivation of Planctomycetes and their phenomic and genomic characterization uncovers novel biology.</title>
        <authorList>
            <person name="Wiegand S."/>
            <person name="Jogler M."/>
            <person name="Boedeker C."/>
            <person name="Pinto D."/>
            <person name="Vollmers J."/>
            <person name="Rivas-Marin E."/>
            <person name="Kohn T."/>
            <person name="Peeters S.H."/>
            <person name="Heuer A."/>
            <person name="Rast P."/>
            <person name="Oberbeckmann S."/>
            <person name="Bunk B."/>
            <person name="Jeske O."/>
            <person name="Meyerdierks A."/>
            <person name="Storesund J.E."/>
            <person name="Kallscheuer N."/>
            <person name="Luecker S."/>
            <person name="Lage O.M."/>
            <person name="Pohl T."/>
            <person name="Merkel B.J."/>
            <person name="Hornburger P."/>
            <person name="Mueller R.-W."/>
            <person name="Bruemmer F."/>
            <person name="Labrenz M."/>
            <person name="Spormann A.M."/>
            <person name="Op Den Camp H."/>
            <person name="Overmann J."/>
            <person name="Amann R."/>
            <person name="Jetten M.S.M."/>
            <person name="Mascher T."/>
            <person name="Medema M.H."/>
            <person name="Devos D.P."/>
            <person name="Kaster A.-K."/>
            <person name="Ovreas L."/>
            <person name="Rohde M."/>
            <person name="Galperin M.Y."/>
            <person name="Jogler C."/>
        </authorList>
    </citation>
    <scope>NUCLEOTIDE SEQUENCE [LARGE SCALE GENOMIC DNA]</scope>
    <source>
        <strain evidence="2 3">Mal64</strain>
    </source>
</reference>
<dbReference type="Gene3D" id="1.20.120.1630">
    <property type="match status" value="1"/>
</dbReference>
<dbReference type="EMBL" id="SJPQ01000001">
    <property type="protein sequence ID" value="TWT90800.1"/>
    <property type="molecule type" value="Genomic_DNA"/>
</dbReference>
<keyword evidence="1" id="KW-1133">Transmembrane helix</keyword>
<comment type="caution">
    <text evidence="2">The sequence shown here is derived from an EMBL/GenBank/DDBJ whole genome shotgun (WGS) entry which is preliminary data.</text>
</comment>
<name>A0A5C5ZU91_9BACT</name>
<dbReference type="AlphaFoldDB" id="A0A5C5ZU91"/>
<gene>
    <name evidence="2" type="ORF">Mal64_11970</name>
</gene>
<dbReference type="RefSeq" id="WP_146398006.1">
    <property type="nucleotide sequence ID" value="NZ_SJPQ01000001.1"/>
</dbReference>
<proteinExistence type="predicted"/>
<feature type="transmembrane region" description="Helical" evidence="1">
    <location>
        <begin position="6"/>
        <end position="25"/>
    </location>
</feature>